<feature type="binding site" evidence="12">
    <location>
        <position position="518"/>
    </location>
    <ligand>
        <name>substrate</name>
    </ligand>
</feature>
<dbReference type="PANTHER" id="PTHR43522">
    <property type="entry name" value="TRANSKETOLASE"/>
    <property type="match status" value="1"/>
</dbReference>
<feature type="binding site" evidence="13">
    <location>
        <position position="67"/>
    </location>
    <ligand>
        <name>thiamine diphosphate</name>
        <dbReference type="ChEBI" id="CHEBI:58937"/>
    </ligand>
</feature>
<dbReference type="EC" id="2.2.1.1" evidence="3 10"/>
<evidence type="ECO:0000256" key="6">
    <source>
        <dbReference type="ARBA" id="ARBA00022723"/>
    </source>
</evidence>
<dbReference type="CDD" id="cd07033">
    <property type="entry name" value="TPP_PYR_DXS_TK_like"/>
    <property type="match status" value="1"/>
</dbReference>
<sequence>MSKVDKLAVNTIRVLSAEAIQKANSGHPGLPLGSAPMAYTLWSKYLKHNPKDPKWENRDRFILSAGHASMLLYSLLHMFGYQVSMEDIKNFRQWGSVTPGHPEYGLTDGVEATSGPLGQGIAMAVGFAMAEAHLAAQFNKPGYNVVDHYTYALTGDGCLQEGVSGEASSFAGTQKLGKLIVLYDKNDITIEGNIGTAFDEDVKKRYKAYGWQVLEVEDGNEDMKAIAAAIEEAKAEKEKPSLIIVKTAIAYGCPAKQGSESSHGSPLGQENIDAMKKNLGWEYEEAFVVPEEVKKHIAELQEVYSAEEAQWKDLFAKYEKEYPELAKEYKAYMAPVPEDVFDDAYWNFEDKPMATRDTSNVILNRLAAKVPNLMGGSADLGPANKSIMKERAWFSPEDRKGTNVHFGIREFAMAAMCNGMMLHGGIRPYCATFLVFSDYMKSAIRMSALMKLPVTYVLSHDSIGVGEDGATHEPIEHLAALRATPGVYMWRPADGHETAAAYKAAMTAKAPNAIALSRQNLPLLKETGEGALRGGYILKDGGGKPDVILIGTGSEVELCMNAAEELGKEGISARVVSMPCMDLFEEQDAAYQESVLPNAVRARVAVEAGTSFGWAKYVGLDGGYVTVDHFGASAPAGVLFEKFGFTTEAVVKKAKEVLGK</sequence>
<comment type="subunit">
    <text evidence="2 16">Homodimer.</text>
</comment>
<feature type="binding site" evidence="13">
    <location>
        <position position="157"/>
    </location>
    <ligand>
        <name>thiamine diphosphate</name>
        <dbReference type="ChEBI" id="CHEBI:58937"/>
    </ligand>
</feature>
<gene>
    <name evidence="19" type="primary">tkt</name>
    <name evidence="19" type="ORF">PUP29_07410</name>
</gene>
<name>A0AAU8A6Q3_9FIRM</name>
<dbReference type="InterPro" id="IPR005475">
    <property type="entry name" value="Transketolase-like_Pyr-bd"/>
</dbReference>
<dbReference type="CDD" id="cd02012">
    <property type="entry name" value="TPP_TK"/>
    <property type="match status" value="1"/>
</dbReference>
<dbReference type="AlphaFoldDB" id="A0AAU8A6Q3"/>
<dbReference type="InterPro" id="IPR033247">
    <property type="entry name" value="Transketolase_fam"/>
</dbReference>
<feature type="binding site" evidence="12">
    <location>
        <position position="468"/>
    </location>
    <ligand>
        <name>substrate</name>
    </ligand>
</feature>
<evidence type="ECO:0000256" key="14">
    <source>
        <dbReference type="PIRSR" id="PIRSR605478-4"/>
    </source>
</evidence>
<evidence type="ECO:0000256" key="11">
    <source>
        <dbReference type="PIRSR" id="PIRSR605478-1"/>
    </source>
</evidence>
<evidence type="ECO:0000256" key="1">
    <source>
        <dbReference type="ARBA" id="ARBA00007131"/>
    </source>
</evidence>
<feature type="binding site" evidence="12">
    <location>
        <position position="356"/>
    </location>
    <ligand>
        <name>substrate</name>
    </ligand>
</feature>
<evidence type="ECO:0000256" key="10">
    <source>
        <dbReference type="NCBIfam" id="TIGR00232"/>
    </source>
</evidence>
<evidence type="ECO:0000256" key="16">
    <source>
        <dbReference type="RuleBase" id="RU004996"/>
    </source>
</evidence>
<dbReference type="PROSITE" id="PS00801">
    <property type="entry name" value="TRANSKETOLASE_1"/>
    <property type="match status" value="1"/>
</dbReference>
<dbReference type="InterPro" id="IPR055152">
    <property type="entry name" value="Transketolase-like_C_2"/>
</dbReference>
<dbReference type="SUPFAM" id="SSF52518">
    <property type="entry name" value="Thiamin diphosphate-binding fold (THDP-binding)"/>
    <property type="match status" value="2"/>
</dbReference>
<accession>A0AAU8A6Q3</accession>
<dbReference type="Gene3D" id="3.40.50.920">
    <property type="match status" value="1"/>
</dbReference>
<dbReference type="Pfam" id="PF22613">
    <property type="entry name" value="Transketolase_C_1"/>
    <property type="match status" value="1"/>
</dbReference>
<dbReference type="NCBIfam" id="TIGR00232">
    <property type="entry name" value="tktlase_bact"/>
    <property type="match status" value="1"/>
</dbReference>
<dbReference type="SMART" id="SM00861">
    <property type="entry name" value="Transket_pyr"/>
    <property type="match status" value="1"/>
</dbReference>
<dbReference type="InterPro" id="IPR029061">
    <property type="entry name" value="THDP-binding"/>
</dbReference>
<comment type="cofactor">
    <cofactor evidence="13">
        <name>thiamine diphosphate</name>
        <dbReference type="ChEBI" id="CHEBI:58937"/>
    </cofactor>
    <text evidence="13">Binds 1 thiamine pyrophosphate per subunit. During the reaction, the substrate forms a covalent intermediate with the cofactor.</text>
</comment>
<feature type="binding site" evidence="13">
    <location>
        <position position="186"/>
    </location>
    <ligand>
        <name>thiamine diphosphate</name>
        <dbReference type="ChEBI" id="CHEBI:58937"/>
    </ligand>
</feature>
<comment type="similarity">
    <text evidence="1 16">Belongs to the transketolase family.</text>
</comment>
<dbReference type="Pfam" id="PF02779">
    <property type="entry name" value="Transket_pyr"/>
    <property type="match status" value="1"/>
</dbReference>
<evidence type="ECO:0000256" key="8">
    <source>
        <dbReference type="ARBA" id="ARBA00023052"/>
    </source>
</evidence>
<evidence type="ECO:0000256" key="12">
    <source>
        <dbReference type="PIRSR" id="PIRSR605478-2"/>
    </source>
</evidence>
<evidence type="ECO:0000256" key="9">
    <source>
        <dbReference type="ARBA" id="ARBA00049473"/>
    </source>
</evidence>
<dbReference type="InterPro" id="IPR020826">
    <property type="entry name" value="Transketolase_BS"/>
</dbReference>
<dbReference type="PANTHER" id="PTHR43522:SF2">
    <property type="entry name" value="TRANSKETOLASE 1-RELATED"/>
    <property type="match status" value="1"/>
</dbReference>
<feature type="transmembrane region" description="Helical" evidence="17">
    <location>
        <begin position="61"/>
        <end position="81"/>
    </location>
</feature>
<dbReference type="GO" id="GO:0006098">
    <property type="term" value="P:pentose-phosphate shunt"/>
    <property type="evidence" value="ECO:0007669"/>
    <property type="project" value="TreeGrafter"/>
</dbReference>
<keyword evidence="8 13" id="KW-0786">Thiamine pyrophosphate</keyword>
<dbReference type="FunFam" id="3.40.50.970:FF:000004">
    <property type="entry name" value="Transketolase"/>
    <property type="match status" value="1"/>
</dbReference>
<dbReference type="InterPro" id="IPR009014">
    <property type="entry name" value="Transketo_C/PFOR_II"/>
</dbReference>
<dbReference type="Pfam" id="PF00456">
    <property type="entry name" value="Transketolase_N"/>
    <property type="match status" value="1"/>
</dbReference>
<comment type="catalytic activity">
    <reaction evidence="9 16">
        <text>D-sedoheptulose 7-phosphate + D-glyceraldehyde 3-phosphate = aldehydo-D-ribose 5-phosphate + D-xylulose 5-phosphate</text>
        <dbReference type="Rhea" id="RHEA:10508"/>
        <dbReference type="ChEBI" id="CHEBI:57483"/>
        <dbReference type="ChEBI" id="CHEBI:57737"/>
        <dbReference type="ChEBI" id="CHEBI:58273"/>
        <dbReference type="ChEBI" id="CHEBI:59776"/>
        <dbReference type="EC" id="2.2.1.1"/>
    </reaction>
</comment>
<keyword evidence="17" id="KW-1133">Transmembrane helix</keyword>
<organism evidence="19">
    <name type="scientific">Christensenella massiliensis</name>
    <dbReference type="NCBI Taxonomy" id="1805714"/>
    <lineage>
        <taxon>Bacteria</taxon>
        <taxon>Bacillati</taxon>
        <taxon>Bacillota</taxon>
        <taxon>Clostridia</taxon>
        <taxon>Christensenellales</taxon>
        <taxon>Christensenellaceae</taxon>
        <taxon>Christensenella</taxon>
    </lineage>
</organism>
<evidence type="ECO:0000256" key="3">
    <source>
        <dbReference type="ARBA" id="ARBA00013152"/>
    </source>
</evidence>
<dbReference type="GO" id="GO:0004802">
    <property type="term" value="F:transketolase activity"/>
    <property type="evidence" value="ECO:0007669"/>
    <property type="project" value="UniProtKB-UniRule"/>
</dbReference>
<evidence type="ECO:0000256" key="7">
    <source>
        <dbReference type="ARBA" id="ARBA00022842"/>
    </source>
</evidence>
<keyword evidence="5 16" id="KW-0808">Transferase</keyword>
<evidence type="ECO:0000256" key="17">
    <source>
        <dbReference type="SAM" id="Phobius"/>
    </source>
</evidence>
<feature type="domain" description="Transketolase-like pyrimidine-binding" evidence="18">
    <location>
        <begin position="353"/>
        <end position="523"/>
    </location>
</feature>
<evidence type="ECO:0000256" key="13">
    <source>
        <dbReference type="PIRSR" id="PIRSR605478-3"/>
    </source>
</evidence>
<feature type="binding site" evidence="12">
    <location>
        <position position="263"/>
    </location>
    <ligand>
        <name>substrate</name>
    </ligand>
</feature>
<feature type="binding site" evidence="13">
    <location>
        <position position="263"/>
    </location>
    <ligand>
        <name>thiamine diphosphate</name>
        <dbReference type="ChEBI" id="CHEBI:58937"/>
    </ligand>
</feature>
<protein>
    <recommendedName>
        <fullName evidence="4 10">Transketolase</fullName>
        <ecNumber evidence="3 10">2.2.1.1</ecNumber>
    </recommendedName>
</protein>
<dbReference type="GO" id="GO:0005829">
    <property type="term" value="C:cytosol"/>
    <property type="evidence" value="ECO:0007669"/>
    <property type="project" value="TreeGrafter"/>
</dbReference>
<evidence type="ECO:0000259" key="18">
    <source>
        <dbReference type="SMART" id="SM00861"/>
    </source>
</evidence>
<evidence type="ECO:0000256" key="4">
    <source>
        <dbReference type="ARBA" id="ARBA00016662"/>
    </source>
</evidence>
<dbReference type="Gene3D" id="3.40.50.970">
    <property type="match status" value="2"/>
</dbReference>
<feature type="active site" description="Proton donor" evidence="11">
    <location>
        <position position="410"/>
    </location>
</feature>
<keyword evidence="6 14" id="KW-0479">Metal-binding</keyword>
<keyword evidence="16" id="KW-0106">Calcium</keyword>
<feature type="binding site" evidence="12">
    <location>
        <position position="472"/>
    </location>
    <ligand>
        <name>substrate</name>
    </ligand>
</feature>
<feature type="binding site" evidence="12">
    <location>
        <position position="27"/>
    </location>
    <ligand>
        <name>substrate</name>
    </ligand>
</feature>
<dbReference type="RefSeq" id="WP_079546473.1">
    <property type="nucleotide sequence ID" value="NZ_CP117826.1"/>
</dbReference>
<dbReference type="FunFam" id="3.40.50.970:FF:000003">
    <property type="entry name" value="Transketolase"/>
    <property type="match status" value="1"/>
</dbReference>
<dbReference type="PROSITE" id="PS00802">
    <property type="entry name" value="TRANSKETOLASE_2"/>
    <property type="match status" value="1"/>
</dbReference>
<keyword evidence="7 14" id="KW-0460">Magnesium</keyword>
<evidence type="ECO:0000256" key="5">
    <source>
        <dbReference type="ARBA" id="ARBA00022679"/>
    </source>
</evidence>
<dbReference type="SUPFAM" id="SSF52922">
    <property type="entry name" value="TK C-terminal domain-like"/>
    <property type="match status" value="1"/>
</dbReference>
<dbReference type="GO" id="GO:0046872">
    <property type="term" value="F:metal ion binding"/>
    <property type="evidence" value="ECO:0007669"/>
    <property type="project" value="UniProtKB-KW"/>
</dbReference>
<comment type="cofactor">
    <cofactor evidence="16">
        <name>Mg(2+)</name>
        <dbReference type="ChEBI" id="CHEBI:18420"/>
    </cofactor>
    <cofactor evidence="16">
        <name>Ca(2+)</name>
        <dbReference type="ChEBI" id="CHEBI:29108"/>
    </cofactor>
    <cofactor evidence="16">
        <name>Mn(2+)</name>
        <dbReference type="ChEBI" id="CHEBI:29035"/>
    </cofactor>
    <cofactor evidence="16">
        <name>Co(2+)</name>
        <dbReference type="ChEBI" id="CHEBI:48828"/>
    </cofactor>
    <text evidence="16">Binds 1 Mg(2+) ion per subunit. Can also utilize other divalent metal cations, such as Ca(2+), Mn(2+) and Co(2+).</text>
</comment>
<dbReference type="InterPro" id="IPR005478">
    <property type="entry name" value="Transketolase_bac-like"/>
</dbReference>
<feature type="site" description="Important for catalytic activity" evidence="15">
    <location>
        <position position="27"/>
    </location>
</feature>
<evidence type="ECO:0000313" key="19">
    <source>
        <dbReference type="EMBL" id="XCC61359.1"/>
    </source>
</evidence>
<keyword evidence="17" id="KW-0812">Transmembrane</keyword>
<comment type="function">
    <text evidence="16">Catalyzes the transfer of a two-carbon ketol group from a ketose donor to an aldose acceptor, via a covalent intermediate with the cofactor thiamine pyrophosphate.</text>
</comment>
<feature type="site" description="Important for catalytic activity" evidence="15">
    <location>
        <position position="263"/>
    </location>
</feature>
<feature type="binding site" evidence="12">
    <location>
        <position position="460"/>
    </location>
    <ligand>
        <name>substrate</name>
    </ligand>
</feature>
<feature type="binding site" evidence="13">
    <location>
        <position position="436"/>
    </location>
    <ligand>
        <name>thiamine diphosphate</name>
        <dbReference type="ChEBI" id="CHEBI:58937"/>
    </ligand>
</feature>
<reference evidence="19" key="1">
    <citation type="submission" date="2023-02" db="EMBL/GenBank/DDBJ databases">
        <title>Gut commensal Christensenella minuta modulates host metabolism via a new class of secondary bile acids.</title>
        <authorList>
            <person name="Liu C."/>
        </authorList>
    </citation>
    <scope>NUCLEOTIDE SEQUENCE</scope>
    <source>
        <strain evidence="19">CA70</strain>
    </source>
</reference>
<dbReference type="FunFam" id="3.40.50.920:FF:000003">
    <property type="entry name" value="Transketolase"/>
    <property type="match status" value="1"/>
</dbReference>
<feature type="binding site" evidence="14">
    <location>
        <position position="156"/>
    </location>
    <ligand>
        <name>Mg(2+)</name>
        <dbReference type="ChEBI" id="CHEBI:18420"/>
    </ligand>
</feature>
<feature type="binding site" evidence="14">
    <location>
        <position position="186"/>
    </location>
    <ligand>
        <name>Mg(2+)</name>
        <dbReference type="ChEBI" id="CHEBI:18420"/>
    </ligand>
</feature>
<dbReference type="InterPro" id="IPR005474">
    <property type="entry name" value="Transketolase_N"/>
</dbReference>
<dbReference type="InterPro" id="IPR049557">
    <property type="entry name" value="Transketolase_CS"/>
</dbReference>
<comment type="cofactor">
    <cofactor evidence="14">
        <name>Mg(2+)</name>
        <dbReference type="ChEBI" id="CHEBI:18420"/>
    </cofactor>
    <text evidence="14">Binds 1 Mg(2+) ion per subunit. Can also utilize other divalent metal cations, such as Ca(2+), Mn(2+) and Co(2+).</text>
</comment>
<keyword evidence="17" id="KW-0472">Membrane</keyword>
<feature type="binding site" evidence="13">
    <location>
        <begin position="115"/>
        <end position="117"/>
    </location>
    <ligand>
        <name>thiamine diphosphate</name>
        <dbReference type="ChEBI" id="CHEBI:58937"/>
    </ligand>
</feature>
<evidence type="ECO:0000256" key="2">
    <source>
        <dbReference type="ARBA" id="ARBA00011738"/>
    </source>
</evidence>
<dbReference type="EMBL" id="CP117826">
    <property type="protein sequence ID" value="XCC61359.1"/>
    <property type="molecule type" value="Genomic_DNA"/>
</dbReference>
<proteinExistence type="inferred from homology"/>
<feature type="binding site" evidence="14">
    <location>
        <position position="188"/>
    </location>
    <ligand>
        <name>Mg(2+)</name>
        <dbReference type="ChEBI" id="CHEBI:18420"/>
    </ligand>
</feature>
<evidence type="ECO:0000256" key="15">
    <source>
        <dbReference type="PIRSR" id="PIRSR605478-5"/>
    </source>
</evidence>